<proteinExistence type="predicted"/>
<dbReference type="HOGENOM" id="CLU_494937_0_0_12"/>
<evidence type="ECO:0000313" key="3">
    <source>
        <dbReference type="Proteomes" id="UP000007346"/>
    </source>
</evidence>
<gene>
    <name evidence="2" type="ORF">B2904_orf979</name>
</gene>
<dbReference type="RefSeq" id="WP_014935717.1">
    <property type="nucleotide sequence ID" value="NC_018607.1"/>
</dbReference>
<dbReference type="KEGG" id="bpj:B2904_orf979"/>
<dbReference type="Proteomes" id="UP000007346">
    <property type="component" value="Chromosome"/>
</dbReference>
<organism evidence="2 3">
    <name type="scientific">Brachyspira pilosicoli B2904</name>
    <dbReference type="NCBI Taxonomy" id="1133568"/>
    <lineage>
        <taxon>Bacteria</taxon>
        <taxon>Pseudomonadati</taxon>
        <taxon>Spirochaetota</taxon>
        <taxon>Spirochaetia</taxon>
        <taxon>Brachyspirales</taxon>
        <taxon>Brachyspiraceae</taxon>
        <taxon>Brachyspira</taxon>
    </lineage>
</organism>
<evidence type="ECO:0000256" key="1">
    <source>
        <dbReference type="SAM" id="Phobius"/>
    </source>
</evidence>
<feature type="transmembrane region" description="Helical" evidence="1">
    <location>
        <begin position="462"/>
        <end position="482"/>
    </location>
</feature>
<name>J9TUN8_BRAPL</name>
<dbReference type="EMBL" id="CP003490">
    <property type="protein sequence ID" value="AFR70322.1"/>
    <property type="molecule type" value="Genomic_DNA"/>
</dbReference>
<keyword evidence="1" id="KW-1133">Transmembrane helix</keyword>
<dbReference type="PATRIC" id="fig|1133568.3.peg.979"/>
<protein>
    <submittedName>
        <fullName evidence="2">Uncharacterized protein</fullName>
    </submittedName>
</protein>
<accession>J9TUN8</accession>
<feature type="transmembrane region" description="Helical" evidence="1">
    <location>
        <begin position="438"/>
        <end position="456"/>
    </location>
</feature>
<sequence length="550" mass="64858">MIVLDTNETILSPRNIRECKTKEQLILYLKLNLLGQALNKGKILQGYSLTITDEEEKDYTLNIRAINNDNVEEKIPISFSLENVIQYFSTKKEDKYELNYNINFENIIISCGLFIQNVNFNGSVYFRNTTLQLNVGFYNSNFNKLLVFSHSDFYKMQRLEFDNIEFNNMLSFAYCNFDCRVEIKNSKFNSISFFIRNTFHSILIFSKKCELNNIICFYISNFKSNLEFKNTTMNTIMYFRGSTISKLSFNEIKFNDNNSILSIDNNFIENNYYDRFFYYLLEDEKKEILKDINKKNNEINKIHFYNIRITGKIDLQNIEVKEADFKGSIIDGGLINPVNFKVHKFANRESALFLKNEAYARNNAIDALEYKAKEIDKHKEDLIKDWQKNKDFKTFGDIVSIGLSSLYSDNGQNWIRAFICTILFPTVFFTLSYTNFKVGLYFYILLITYAINILFFKDILEYIINSILVYLIACILLPLIYIEITSFDESYIKELFMFLIPTNFEQIKESIYIYNDNTLFRGFNYFIGKIAFWYGSVQTVTAFRKFAKGA</sequence>
<keyword evidence="1" id="KW-0812">Transmembrane</keyword>
<keyword evidence="1" id="KW-0472">Membrane</keyword>
<dbReference type="AlphaFoldDB" id="J9TUN8"/>
<reference evidence="2 3" key="1">
    <citation type="journal article" date="2012" name="BMC Genomics">
        <title>Comparative genomics of Brachyspira pilosicoli strains: genome rearrangements, reductions and correlation of genetic compliment with phenotypic diversity.</title>
        <authorList>
            <person name="Mappley L.J."/>
            <person name="Black M.L."/>
            <person name="Abuoun M."/>
            <person name="Darby A.C."/>
            <person name="Woodward M.J."/>
            <person name="Parkhill J."/>
            <person name="Turner A.K."/>
            <person name="Bellgard M.I."/>
            <person name="La T."/>
            <person name="Phillips N.D."/>
            <person name="La Ragione R.M."/>
            <person name="Hampson D.J."/>
        </authorList>
    </citation>
    <scope>NUCLEOTIDE SEQUENCE [LARGE SCALE GENOMIC DNA]</scope>
    <source>
        <strain evidence="2">B2904</strain>
    </source>
</reference>
<evidence type="ECO:0000313" key="2">
    <source>
        <dbReference type="EMBL" id="AFR70322.1"/>
    </source>
</evidence>